<accession>A0ABV5LAB5</accession>
<dbReference type="Proteomes" id="UP001589753">
    <property type="component" value="Unassembled WGS sequence"/>
</dbReference>
<sequence>MSRRAPFPVVVRGAAGQDNGVLLSLGEVEWDRAMGRGAWSG</sequence>
<protein>
    <submittedName>
        <fullName evidence="1">Uncharacterized protein</fullName>
    </submittedName>
</protein>
<name>A0ABV5LAB5_9ACTN</name>
<evidence type="ECO:0000313" key="1">
    <source>
        <dbReference type="EMBL" id="MFB9349113.1"/>
    </source>
</evidence>
<gene>
    <name evidence="1" type="ORF">ACFFUA_16845</name>
</gene>
<keyword evidence="2" id="KW-1185">Reference proteome</keyword>
<organism evidence="1 2">
    <name type="scientific">Streptomyces heliomycini</name>
    <dbReference type="NCBI Taxonomy" id="284032"/>
    <lineage>
        <taxon>Bacteria</taxon>
        <taxon>Bacillati</taxon>
        <taxon>Actinomycetota</taxon>
        <taxon>Actinomycetes</taxon>
        <taxon>Kitasatosporales</taxon>
        <taxon>Streptomycetaceae</taxon>
        <taxon>Streptomyces</taxon>
    </lineage>
</organism>
<dbReference type="EMBL" id="JBHMDI010000039">
    <property type="protein sequence ID" value="MFB9349113.1"/>
    <property type="molecule type" value="Genomic_DNA"/>
</dbReference>
<comment type="caution">
    <text evidence="1">The sequence shown here is derived from an EMBL/GenBank/DDBJ whole genome shotgun (WGS) entry which is preliminary data.</text>
</comment>
<reference evidence="1 2" key="1">
    <citation type="submission" date="2024-09" db="EMBL/GenBank/DDBJ databases">
        <authorList>
            <person name="Sun Q."/>
            <person name="Mori K."/>
        </authorList>
    </citation>
    <scope>NUCLEOTIDE SEQUENCE [LARGE SCALE GENOMIC DNA]</scope>
    <source>
        <strain evidence="1 2">JCM 9767</strain>
    </source>
</reference>
<evidence type="ECO:0000313" key="2">
    <source>
        <dbReference type="Proteomes" id="UP001589753"/>
    </source>
</evidence>
<dbReference type="RefSeq" id="WP_267883142.1">
    <property type="nucleotide sequence ID" value="NZ_JBHMDI010000039.1"/>
</dbReference>
<proteinExistence type="predicted"/>